<gene>
    <name evidence="8" type="ORF">MA03_01800</name>
</gene>
<dbReference type="GO" id="GO:0004370">
    <property type="term" value="F:glycerol kinase activity"/>
    <property type="evidence" value="ECO:0007669"/>
    <property type="project" value="TreeGrafter"/>
</dbReference>
<dbReference type="GO" id="GO:0005524">
    <property type="term" value="F:ATP binding"/>
    <property type="evidence" value="ECO:0007669"/>
    <property type="project" value="UniProtKB-KW"/>
</dbReference>
<dbReference type="GeneID" id="25400925"/>
<dbReference type="Gene3D" id="3.30.420.40">
    <property type="match status" value="2"/>
</dbReference>
<dbReference type="PANTHER" id="PTHR10196">
    <property type="entry name" value="SUGAR KINASE"/>
    <property type="match status" value="1"/>
</dbReference>
<evidence type="ECO:0000256" key="2">
    <source>
        <dbReference type="ARBA" id="ARBA00022679"/>
    </source>
</evidence>
<evidence type="ECO:0000313" key="9">
    <source>
        <dbReference type="Proteomes" id="UP000067434"/>
    </source>
</evidence>
<dbReference type="GO" id="GO:0006071">
    <property type="term" value="P:glycerol metabolic process"/>
    <property type="evidence" value="ECO:0007669"/>
    <property type="project" value="TreeGrafter"/>
</dbReference>
<accession>A0A0F7CKU5</accession>
<dbReference type="InterPro" id="IPR018484">
    <property type="entry name" value="FGGY_N"/>
</dbReference>
<keyword evidence="3" id="KW-0547">Nucleotide-binding</keyword>
<feature type="domain" description="Carbohydrate kinase FGGY N-terminal" evidence="6">
    <location>
        <begin position="1"/>
        <end position="215"/>
    </location>
</feature>
<dbReference type="RefSeq" id="WP_052883635.1">
    <property type="nucleotide sequence ID" value="NZ_CP009961.1"/>
</dbReference>
<sequence>MYAVIDVGTTGIKLSIYDLDGRLIHNEKFILGYEKLASGLIEQNSREILKVVRGFARRAREKGAKNLGLAIYRASVVAWDKSGEPLTNIITWIDGRGNSVLRGLPVHVKALRSISKPLSYILSPDSPAVLMKWIYENISGLREKVKKGEAFLWTLDSYLLYNISGKFLSDATSITLTGLVHPRNFRDIGLVYEILGLPKLLPEVVDNVEEIGELEGLKVNAVIADQQAAAVGLGVVKRGRLESVHGTGSFLELCTGDYRMPEAGLIPIVILKDQGSITYGVEGFLRTTGSVVDWLKSIGFFKDYEEMEFLAAQGDKRLLFLPSFGGLRTPKANNISGLIAGLKLHTTRADLVASLVWGVALYMAYLAEAAMKNIKHIEEPMWVAGGFSKSDAFLQMLADATGIQVARPTDTEASSRGVLKLLMLGSGRAGREILADLPQIQRVFTPTLPQETRKMYMSNFIEILKVLSKWEKNIFLKRDL</sequence>
<keyword evidence="2" id="KW-0808">Transferase</keyword>
<dbReference type="SUPFAM" id="SSF53067">
    <property type="entry name" value="Actin-like ATPase domain"/>
    <property type="match status" value="2"/>
</dbReference>
<dbReference type="InterPro" id="IPR018485">
    <property type="entry name" value="FGGY_C"/>
</dbReference>
<protein>
    <submittedName>
        <fullName evidence="8">Carbohydrate kinase</fullName>
    </submittedName>
</protein>
<dbReference type="PIRSF" id="PIRSF000538">
    <property type="entry name" value="GlpK"/>
    <property type="match status" value="1"/>
</dbReference>
<keyword evidence="4 8" id="KW-0418">Kinase</keyword>
<dbReference type="AlphaFoldDB" id="A0A0F7CKU5"/>
<dbReference type="Pfam" id="PF00370">
    <property type="entry name" value="FGGY_N"/>
    <property type="match status" value="1"/>
</dbReference>
<evidence type="ECO:0000256" key="1">
    <source>
        <dbReference type="ARBA" id="ARBA00009156"/>
    </source>
</evidence>
<dbReference type="EMBL" id="CP009961">
    <property type="protein sequence ID" value="AKG38271.1"/>
    <property type="molecule type" value="Genomic_DNA"/>
</dbReference>
<dbReference type="InterPro" id="IPR000577">
    <property type="entry name" value="Carb_kinase_FGGY"/>
</dbReference>
<evidence type="ECO:0000256" key="3">
    <source>
        <dbReference type="ARBA" id="ARBA00022741"/>
    </source>
</evidence>
<dbReference type="HOGENOM" id="CLU_009281_2_3_2"/>
<name>A0A0F7CKU5_9CREN</name>
<evidence type="ECO:0000256" key="5">
    <source>
        <dbReference type="ARBA" id="ARBA00022840"/>
    </source>
</evidence>
<dbReference type="Pfam" id="PF02782">
    <property type="entry name" value="FGGY_C"/>
    <property type="match status" value="1"/>
</dbReference>
<keyword evidence="5" id="KW-0067">ATP-binding</keyword>
<comment type="similarity">
    <text evidence="1">Belongs to the FGGY kinase family.</text>
</comment>
<dbReference type="PANTHER" id="PTHR10196:SF69">
    <property type="entry name" value="GLYCEROL KINASE"/>
    <property type="match status" value="1"/>
</dbReference>
<feature type="domain" description="Carbohydrate kinase FGGY C-terminal" evidence="7">
    <location>
        <begin position="244"/>
        <end position="422"/>
    </location>
</feature>
<dbReference type="PATRIC" id="fig|1550241.5.peg.367"/>
<evidence type="ECO:0000259" key="6">
    <source>
        <dbReference type="Pfam" id="PF00370"/>
    </source>
</evidence>
<reference evidence="8 9" key="1">
    <citation type="journal article" date="2015" name="Stand. Genomic Sci.">
        <title>Complete genome sequence of and proposal of Thermofilum uzonense sp. nov. a novel hyperthermophilic crenarchaeon and emended description of the genus Thermofilum.</title>
        <authorList>
            <person name="Toshchakov S.V."/>
            <person name="Korzhenkov A.A."/>
            <person name="Samarov N.I."/>
            <person name="Mazunin I.O."/>
            <person name="Mozhey O.I."/>
            <person name="Shmyr I.S."/>
            <person name="Derbikova K.S."/>
            <person name="Taranov E.A."/>
            <person name="Dominova I.N."/>
            <person name="Bonch-Osmolovskaya E.A."/>
            <person name="Patrushev M.V."/>
            <person name="Podosokorskaya O.A."/>
            <person name="Kublanov I.V."/>
        </authorList>
    </citation>
    <scope>NUCLEOTIDE SEQUENCE [LARGE SCALE GENOMIC DNA]</scope>
    <source>
        <strain evidence="8 9">1807-2</strain>
    </source>
</reference>
<evidence type="ECO:0000313" key="8">
    <source>
        <dbReference type="EMBL" id="AKG38271.1"/>
    </source>
</evidence>
<dbReference type="InterPro" id="IPR043129">
    <property type="entry name" value="ATPase_NBD"/>
</dbReference>
<dbReference type="STRING" id="1550241.MA03_01800"/>
<proteinExistence type="inferred from homology"/>
<dbReference type="Proteomes" id="UP000067434">
    <property type="component" value="Chromosome"/>
</dbReference>
<dbReference type="OrthoDB" id="26592at2157"/>
<evidence type="ECO:0000259" key="7">
    <source>
        <dbReference type="Pfam" id="PF02782"/>
    </source>
</evidence>
<keyword evidence="9" id="KW-1185">Reference proteome</keyword>
<dbReference type="KEGG" id="thf:MA03_01800"/>
<evidence type="ECO:0000256" key="4">
    <source>
        <dbReference type="ARBA" id="ARBA00022777"/>
    </source>
</evidence>
<dbReference type="GO" id="GO:0005829">
    <property type="term" value="C:cytosol"/>
    <property type="evidence" value="ECO:0007669"/>
    <property type="project" value="TreeGrafter"/>
</dbReference>
<organism evidence="8 9">
    <name type="scientific">Infirmifilum uzonense</name>
    <dbReference type="NCBI Taxonomy" id="1550241"/>
    <lineage>
        <taxon>Archaea</taxon>
        <taxon>Thermoproteota</taxon>
        <taxon>Thermoprotei</taxon>
        <taxon>Thermofilales</taxon>
        <taxon>Thermofilaceae</taxon>
        <taxon>Infirmifilum</taxon>
    </lineage>
</organism>